<evidence type="ECO:0000256" key="4">
    <source>
        <dbReference type="ARBA" id="ARBA00022692"/>
    </source>
</evidence>
<sequence>MIFSGHAVFLILCCMFARTYCVRSELNTPFTRRYPYVLWMIRYYNYILSACGIFAIVGTRLHYTLDVLIAIYITIQVWLTYHWLMNHPESSFAVINWLEDAEVHLVDHNAYRKARRSGSHSDRIEKVD</sequence>
<dbReference type="GO" id="GO:0047493">
    <property type="term" value="F:ceramide cholinephosphotransferase activity"/>
    <property type="evidence" value="ECO:0007669"/>
    <property type="project" value="TreeGrafter"/>
</dbReference>
<evidence type="ECO:0000256" key="6">
    <source>
        <dbReference type="ARBA" id="ARBA00022989"/>
    </source>
</evidence>
<dbReference type="GO" id="GO:0005789">
    <property type="term" value="C:endoplasmic reticulum membrane"/>
    <property type="evidence" value="ECO:0007669"/>
    <property type="project" value="TreeGrafter"/>
</dbReference>
<accession>A0A2P4XHU8</accession>
<evidence type="ECO:0000313" key="13">
    <source>
        <dbReference type="Proteomes" id="UP000237271"/>
    </source>
</evidence>
<dbReference type="Proteomes" id="UP000237271">
    <property type="component" value="Unassembled WGS sequence"/>
</dbReference>
<proteinExistence type="inferred from homology"/>
<keyword evidence="5" id="KW-0746">Sphingolipid metabolism</keyword>
<evidence type="ECO:0000313" key="12">
    <source>
        <dbReference type="EMBL" id="POM65121.1"/>
    </source>
</evidence>
<evidence type="ECO:0000259" key="11">
    <source>
        <dbReference type="Pfam" id="PF14360"/>
    </source>
</evidence>
<keyword evidence="10" id="KW-0732">Signal</keyword>
<organism evidence="12 13">
    <name type="scientific">Phytophthora palmivora</name>
    <dbReference type="NCBI Taxonomy" id="4796"/>
    <lineage>
        <taxon>Eukaryota</taxon>
        <taxon>Sar</taxon>
        <taxon>Stramenopiles</taxon>
        <taxon>Oomycota</taxon>
        <taxon>Peronosporomycetes</taxon>
        <taxon>Peronosporales</taxon>
        <taxon>Peronosporaceae</taxon>
        <taxon>Phytophthora</taxon>
    </lineage>
</organism>
<reference evidence="12 13" key="1">
    <citation type="journal article" date="2017" name="Genome Biol. Evol.">
        <title>Phytophthora megakarya and P. palmivora, closely related causal agents of cacao black pod rot, underwent increases in genome sizes and gene numbers by different mechanisms.</title>
        <authorList>
            <person name="Ali S.S."/>
            <person name="Shao J."/>
            <person name="Lary D.J."/>
            <person name="Kronmiller B."/>
            <person name="Shen D."/>
            <person name="Strem M.D."/>
            <person name="Amoako-Attah I."/>
            <person name="Akrofi A.Y."/>
            <person name="Begoude B.A."/>
            <person name="Ten Hoopen G.M."/>
            <person name="Coulibaly K."/>
            <person name="Kebe B.I."/>
            <person name="Melnick R.L."/>
            <person name="Guiltinan M.J."/>
            <person name="Tyler B.M."/>
            <person name="Meinhardt L.W."/>
            <person name="Bailey B.A."/>
        </authorList>
    </citation>
    <scope>NUCLEOTIDE SEQUENCE [LARGE SCALE GENOMIC DNA]</scope>
    <source>
        <strain evidence="13">sbr112.9</strain>
    </source>
</reference>
<dbReference type="PANTHER" id="PTHR21290">
    <property type="entry name" value="SPHINGOMYELIN SYNTHETASE"/>
    <property type="match status" value="1"/>
</dbReference>
<evidence type="ECO:0000256" key="8">
    <source>
        <dbReference type="ARBA" id="ARBA00023136"/>
    </source>
</evidence>
<evidence type="ECO:0000256" key="2">
    <source>
        <dbReference type="ARBA" id="ARBA00005441"/>
    </source>
</evidence>
<dbReference type="Pfam" id="PF14360">
    <property type="entry name" value="PAP2_C"/>
    <property type="match status" value="1"/>
</dbReference>
<dbReference type="GO" id="GO:0000139">
    <property type="term" value="C:Golgi membrane"/>
    <property type="evidence" value="ECO:0007669"/>
    <property type="project" value="TreeGrafter"/>
</dbReference>
<dbReference type="EMBL" id="NCKW01010563">
    <property type="protein sequence ID" value="POM65121.1"/>
    <property type="molecule type" value="Genomic_DNA"/>
</dbReference>
<feature type="transmembrane region" description="Helical" evidence="9">
    <location>
        <begin position="37"/>
        <end position="58"/>
    </location>
</feature>
<evidence type="ECO:0000256" key="7">
    <source>
        <dbReference type="ARBA" id="ARBA00023098"/>
    </source>
</evidence>
<evidence type="ECO:0000256" key="3">
    <source>
        <dbReference type="ARBA" id="ARBA00022679"/>
    </source>
</evidence>
<dbReference type="GO" id="GO:0033188">
    <property type="term" value="F:sphingomyelin synthase activity"/>
    <property type="evidence" value="ECO:0007669"/>
    <property type="project" value="TreeGrafter"/>
</dbReference>
<keyword evidence="4 9" id="KW-0812">Transmembrane</keyword>
<evidence type="ECO:0000256" key="5">
    <source>
        <dbReference type="ARBA" id="ARBA00022919"/>
    </source>
</evidence>
<feature type="signal peptide" evidence="10">
    <location>
        <begin position="1"/>
        <end position="21"/>
    </location>
</feature>
<comment type="subcellular location">
    <subcellularLocation>
        <location evidence="1">Membrane</location>
        <topology evidence="1">Multi-pass membrane protein</topology>
    </subcellularLocation>
</comment>
<dbReference type="GO" id="GO:0046513">
    <property type="term" value="P:ceramide biosynthetic process"/>
    <property type="evidence" value="ECO:0007669"/>
    <property type="project" value="TreeGrafter"/>
</dbReference>
<comment type="caution">
    <text evidence="12">The sequence shown here is derived from an EMBL/GenBank/DDBJ whole genome shotgun (WGS) entry which is preliminary data.</text>
</comment>
<name>A0A2P4XHU8_9STRA</name>
<dbReference type="InterPro" id="IPR045221">
    <property type="entry name" value="Sphingomyelin_synth-like"/>
</dbReference>
<feature type="chain" id="PRO_5015169960" description="Sphingomyelin synthase-like domain-containing protein" evidence="10">
    <location>
        <begin position="22"/>
        <end position="128"/>
    </location>
</feature>
<gene>
    <name evidence="12" type="ORF">PHPALM_19219</name>
</gene>
<dbReference type="PANTHER" id="PTHR21290:SF25">
    <property type="entry name" value="SPHINGOMYELIN SYNTHASE-RELATED PROTEIN 1"/>
    <property type="match status" value="1"/>
</dbReference>
<dbReference type="OrthoDB" id="346910at2759"/>
<keyword evidence="7" id="KW-0443">Lipid metabolism</keyword>
<feature type="domain" description="Sphingomyelin synthase-like" evidence="11">
    <location>
        <begin position="1"/>
        <end position="82"/>
    </location>
</feature>
<keyword evidence="3" id="KW-0808">Transferase</keyword>
<evidence type="ECO:0000256" key="9">
    <source>
        <dbReference type="SAM" id="Phobius"/>
    </source>
</evidence>
<feature type="transmembrane region" description="Helical" evidence="9">
    <location>
        <begin position="65"/>
        <end position="84"/>
    </location>
</feature>
<dbReference type="GO" id="GO:0005886">
    <property type="term" value="C:plasma membrane"/>
    <property type="evidence" value="ECO:0007669"/>
    <property type="project" value="TreeGrafter"/>
</dbReference>
<keyword evidence="6 9" id="KW-1133">Transmembrane helix</keyword>
<dbReference type="InterPro" id="IPR025749">
    <property type="entry name" value="Sphingomyelin_synth-like_dom"/>
</dbReference>
<evidence type="ECO:0000256" key="10">
    <source>
        <dbReference type="SAM" id="SignalP"/>
    </source>
</evidence>
<protein>
    <recommendedName>
        <fullName evidence="11">Sphingomyelin synthase-like domain-containing protein</fullName>
    </recommendedName>
</protein>
<keyword evidence="13" id="KW-1185">Reference proteome</keyword>
<evidence type="ECO:0000256" key="1">
    <source>
        <dbReference type="ARBA" id="ARBA00004141"/>
    </source>
</evidence>
<keyword evidence="8 9" id="KW-0472">Membrane</keyword>
<comment type="similarity">
    <text evidence="2">Belongs to the sphingomyelin synthase family.</text>
</comment>
<dbReference type="AlphaFoldDB" id="A0A2P4XHU8"/>